<feature type="domain" description="URB1 N-terminal" evidence="9">
    <location>
        <begin position="260"/>
        <end position="562"/>
    </location>
</feature>
<dbReference type="Gramene" id="ONK65872">
    <property type="protein sequence ID" value="ONK65872"/>
    <property type="gene ID" value="A4U43_C06F1840"/>
</dbReference>
<evidence type="ECO:0000259" key="9">
    <source>
        <dbReference type="Pfam" id="PF11707"/>
    </source>
</evidence>
<dbReference type="GO" id="GO:0003333">
    <property type="term" value="P:amino acid transmembrane transport"/>
    <property type="evidence" value="ECO:0007669"/>
    <property type="project" value="InterPro"/>
</dbReference>
<evidence type="ECO:0000313" key="12">
    <source>
        <dbReference type="Proteomes" id="UP000243459"/>
    </source>
</evidence>
<dbReference type="GO" id="GO:0000466">
    <property type="term" value="P:maturation of 5.8S rRNA from tricistronic rRNA transcript (SSU-rRNA, 5.8S rRNA, LSU-rRNA)"/>
    <property type="evidence" value="ECO:0007669"/>
    <property type="project" value="TreeGrafter"/>
</dbReference>
<keyword evidence="7 8" id="KW-0472">Membrane</keyword>
<dbReference type="Pfam" id="PF16201">
    <property type="entry name" value="NopRA1"/>
    <property type="match status" value="1"/>
</dbReference>
<feature type="transmembrane region" description="Helical" evidence="8">
    <location>
        <begin position="154"/>
        <end position="178"/>
    </location>
</feature>
<feature type="transmembrane region" description="Helical" evidence="8">
    <location>
        <begin position="110"/>
        <end position="134"/>
    </location>
</feature>
<dbReference type="GO" id="GO:0005730">
    <property type="term" value="C:nucleolus"/>
    <property type="evidence" value="ECO:0007669"/>
    <property type="project" value="TreeGrafter"/>
</dbReference>
<sequence>MSYTRLAYTQMMTPLVEVQHPCGGKQLYTDEAMKQRISRLGGMNKKLCLVLLLIGVASGNLQWNSLPQAHFEAVPKSIPIIALSFVYQNVVPVLCTNLEGNLSKVRTSIVLGTAIPLILFLVWDAVILRTISSLHTNSGRVIDPLELLRSNNGIVGPIVELFSFLAIGTSYIGFVLGLSDFVSDSMEGLEQEEEGDIRDLERYKPPVHISFRAKLIEILKDLHSPEVQIYSEASKEFVGLLEGDLGGEVLREYIQLSPRCSEILESWRLHQGKPGMFYILSLVSALLDHPVVRTKSAGIIKNIHELGDFLLTKKLDDIYTELNSREFRRQGAALLLLSSIVKIGVGLASKAADVFDFKLPVLSKLSGIQKKKAGGKDAKHGTRRSATRPAFVRFAMSFIEAGNSRLLRWILQKREIYSAVFRGLGSDDVDTVVYVLSTLRDKVLSKDSLIPPGLRSVLFGSITLEQLSNISGNPKAGPAADLAHEVLVMVCTDPCNGLMPSMNSKGNHKRLFDLMKKLRATEAAYHKELLLAVVGKIPSLCAAYMDEFPYNLKPRSSPWWFSAVSLAADMISSVNFNTVVASLTSHSLDKPTVDHPEVQNILKCIIPRPFSRSFISTGLQHADGPVKHGTLRIVLESLKSLAGLLLEIDRTVERMNGKRNDTSSKVISSLDGPSVNCFAELDKCLGTCEISRPAINDLETNKWVSVRQLIQDEVRAMLPEPQVLLKLLSSSGQKHSKLPERGLKRDADLPEVGLKKRKLNDASEDIDIIISRIDTEGSNGTTKDFDKLEAENMMEELDVQKDDTVVIAEIWGLSEKTMISSEPNSIENFFQSKLYDAFKFYMRTVPLAVEGSFDFFKLLPVDPSSLSTCQLESLLSLLRECIQQAPGGRISARAPKFLYKHLQRLINILLYSHVKGIREEAYVLARAAMTSTGAFDQNVSEIDVWLSSLTGYCTKSHIAGGEGAEVIHCLSNNVSSFLCDAASTVGNNLYKYLDQMRELISKLENANDDSPGFSPLIICVLEKCLRLLESESRTYKLYEKSMISLYACNTISLILQTQVDARTLSGVVRLILTEKFNGYPSEDMEAKSDLCEWRPVNNLLRFSQGVFDQDSCSLFTISRSAVKQCDGSLSPVLVKVKELLEGDHGVRQVGAAVAFTSSIVCATPQDMLTNFQLLLTVTRQHFRSYLPFLSWVLFLEQGFLANVVDLETNIVSSGLKMIEGVIGNFEGSKLQSLNSNKAPQLSEIEDLLDKEPASSAALFLYSAPFCALFSAIMCVESAKSGSSGKLDVLHSSAMLSLLQVKLSEGSLDDSILSLRMLLFWTNQMMRFLKTNQNVSSRTTTSTILKEKLQMCITLVRYLLDHTLVAFSDVTGFKTLGVSSLTHYVQDVVDFIFQHPVMAFALSQPLSFSSLGNNVQTLMTSQEKFHPVDCNFLRLLRIVFDFVLSARDLLYCSSEMPDFSPGIVLSAPRNFVEDLMESFKLSVLKRDELILPRFYILHCLMKFVSPFELLEVADWMYVELKDSISRSTSSFANVVVSVGLYIVDGALDMIFRYLHQPRMDSQFNSLWEGESKIFNISILLNLYQKILEFGINFNLQCAEACLLKIVTAAYSQRFAKPDPALFPLCTQLSRMIANSPMKMLAYCFYPTSKIKTKILLQLVEVSPLHMHHFGKIFLGILNNNFSDLVLLNKDGVRSAKCNRTNEVSNCAFSNDDFVHLLPVALSYMVFIRHKYGGQELKPLGTIAKFYSRMLLDGFSRWKDYVSQDIFQEDYDEPVPTSLENFHKFCCSTLLGKAITMLHSSLLLSEIRVKDIQLLGIFDSVYSDRSLFDPHLPGCENLGSCSYKESLKILDVVAAKISFARLLLFPGASLTSSTIEENGKSKGIWTDRESNITGYAKRFMCILVDAWEDIITKIPLKFNSSCVSCSAECYPVFRFLEHYILSNIVQLSTDIKIYQREAPSIHFLEQFVKSSLLHRFEDPLTLRAIRCILVALSETRFSSCAVLEQLIRDSKFVPVMVGSSADSELSTVSTSGMLMQPLPSILKSLDISFVDQTVPDGRNTSDMSLGLQSYRCSFEGVRLELVKLLRVLYHLKDQQKNFQSANVDGRNSRELLSLLLSSYGATMSEIDLEIFHLMHEIETIEGSYCWSIAAMDYLWGGSAMKLRNELFLDGSVSSDVEAAKERRKVFFREYIPVDSNLSVMTALHFCSDRSSRIALMSLERLLEDNFVDSSEKISSSNINMVQRYDPAYILAFSNHCLAMGYLEPTEFSRLGLLAISFVSISSPDEELRKLGYNCLGKFQDALKTCQKRKETLPLQLLLTNIQNRITAEWQRIPSVIAIFAAEASLILLDPSQNHFLTLSEFLENSQKIKLKRIPFFPKLFRSGSIHFKMDRLWILRLLCAGLNSDVDAKIYMKQEVLNLLLSFFGSSLADHESKILILQIVKKCVRLSNIALCLIKKHGLVSWLSSILLSYGKRLAGDHQESSLAVIELVLKVLGDGISSGTISQWLQEYAPEQLLDLSSHLHMLIVSLLKLPKGNTSLIKALLSVTVSILKISKDRDLDISQDKKKFRPNLTLSLAGLFQLCQAVDMELSIPGTSSTSEIWLNIILMSAPVPAVTLMDKARLSKLLMLAVPPALQPSSKQKSMANVPNSYLLISCKEHQGEESLGSKLLRWVSASVILGCFTNKCSKMNKFFSISRSEVETLRPIVEEISKKECGGGEEYSSSDEALAVILLYLQQILGRSCSFLPSVILALCLLLLGHSTSTSGNVTLDGATEAIASLCSKIYCPPELNPDWRWYYDRPWPWRDEEHSRARTARELMEEEQACQSMLIMFSNALGWKSSASSLLLHKDVESFGLHEWERETFLVSKHSKKRKQTSK</sequence>
<organism evidence="11 12">
    <name type="scientific">Asparagus officinalis</name>
    <name type="common">Garden asparagus</name>
    <dbReference type="NCBI Taxonomy" id="4686"/>
    <lineage>
        <taxon>Eukaryota</taxon>
        <taxon>Viridiplantae</taxon>
        <taxon>Streptophyta</taxon>
        <taxon>Embryophyta</taxon>
        <taxon>Tracheophyta</taxon>
        <taxon>Spermatophyta</taxon>
        <taxon>Magnoliopsida</taxon>
        <taxon>Liliopsida</taxon>
        <taxon>Asparagales</taxon>
        <taxon>Asparagaceae</taxon>
        <taxon>Asparagoideae</taxon>
        <taxon>Asparagus</taxon>
    </lineage>
</organism>
<dbReference type="InterPro" id="IPR021714">
    <property type="entry name" value="URB1_N"/>
</dbReference>
<reference evidence="12" key="1">
    <citation type="journal article" date="2017" name="Nat. Commun.">
        <title>The asparagus genome sheds light on the origin and evolution of a young Y chromosome.</title>
        <authorList>
            <person name="Harkess A."/>
            <person name="Zhou J."/>
            <person name="Xu C."/>
            <person name="Bowers J.E."/>
            <person name="Van der Hulst R."/>
            <person name="Ayyampalayam S."/>
            <person name="Mercati F."/>
            <person name="Riccardi P."/>
            <person name="McKain M.R."/>
            <person name="Kakrana A."/>
            <person name="Tang H."/>
            <person name="Ray J."/>
            <person name="Groenendijk J."/>
            <person name="Arikit S."/>
            <person name="Mathioni S.M."/>
            <person name="Nakano M."/>
            <person name="Shan H."/>
            <person name="Telgmann-Rauber A."/>
            <person name="Kanno A."/>
            <person name="Yue Z."/>
            <person name="Chen H."/>
            <person name="Li W."/>
            <person name="Chen Y."/>
            <person name="Xu X."/>
            <person name="Zhang Y."/>
            <person name="Luo S."/>
            <person name="Chen H."/>
            <person name="Gao J."/>
            <person name="Mao Z."/>
            <person name="Pires J.C."/>
            <person name="Luo M."/>
            <person name="Kudrna D."/>
            <person name="Wing R.A."/>
            <person name="Meyers B.C."/>
            <person name="Yi K."/>
            <person name="Kong H."/>
            <person name="Lavrijsen P."/>
            <person name="Sunseri F."/>
            <person name="Falavigna A."/>
            <person name="Ye Y."/>
            <person name="Leebens-Mack J.H."/>
            <person name="Chen G."/>
        </authorList>
    </citation>
    <scope>NUCLEOTIDE SEQUENCE [LARGE SCALE GENOMIC DNA]</scope>
    <source>
        <strain evidence="12">cv. DH0086</strain>
    </source>
</reference>
<dbReference type="Pfam" id="PF11707">
    <property type="entry name" value="Npa1"/>
    <property type="match status" value="1"/>
</dbReference>
<evidence type="ECO:0008006" key="13">
    <source>
        <dbReference type="Google" id="ProtNLM"/>
    </source>
</evidence>
<dbReference type="GO" id="GO:0005886">
    <property type="term" value="C:plasma membrane"/>
    <property type="evidence" value="ECO:0007669"/>
    <property type="project" value="UniProtKB-SubCell"/>
</dbReference>
<dbReference type="InterPro" id="IPR032436">
    <property type="entry name" value="URB1_C"/>
</dbReference>
<evidence type="ECO:0000256" key="8">
    <source>
        <dbReference type="SAM" id="Phobius"/>
    </source>
</evidence>
<protein>
    <recommendedName>
        <fullName evidence="13">Nucleolar pre-ribosomal-associated protein 1 C-terminal domain-containing protein</fullName>
    </recommendedName>
</protein>
<evidence type="ECO:0000256" key="2">
    <source>
        <dbReference type="ARBA" id="ARBA00022448"/>
    </source>
</evidence>
<evidence type="ECO:0000259" key="10">
    <source>
        <dbReference type="Pfam" id="PF16201"/>
    </source>
</evidence>
<name>A0A5P1EIW4_ASPOF</name>
<evidence type="ECO:0000256" key="6">
    <source>
        <dbReference type="ARBA" id="ARBA00022989"/>
    </source>
</evidence>
<dbReference type="Pfam" id="PF03222">
    <property type="entry name" value="Trp_Tyr_perm"/>
    <property type="match status" value="1"/>
</dbReference>
<dbReference type="Proteomes" id="UP000243459">
    <property type="component" value="Chromosome 6"/>
</dbReference>
<keyword evidence="2" id="KW-0813">Transport</keyword>
<dbReference type="GO" id="GO:0000463">
    <property type="term" value="P:maturation of LSU-rRNA from tricistronic rRNA transcript (SSU-rRNA, 5.8S rRNA, LSU-rRNA)"/>
    <property type="evidence" value="ECO:0007669"/>
    <property type="project" value="TreeGrafter"/>
</dbReference>
<evidence type="ECO:0000256" key="4">
    <source>
        <dbReference type="ARBA" id="ARBA00022519"/>
    </source>
</evidence>
<feature type="transmembrane region" description="Helical" evidence="8">
    <location>
        <begin position="47"/>
        <end position="66"/>
    </location>
</feature>
<gene>
    <name evidence="11" type="ORF">A4U43_C06F1840</name>
</gene>
<keyword evidence="6 8" id="KW-1133">Transmembrane helix</keyword>
<dbReference type="OMA" id="EVGNPRM"/>
<dbReference type="PANTHER" id="PTHR13500:SF0">
    <property type="entry name" value="NUCLEOLAR PRE-RIBOSOMAL-ASSOCIATED PROTEIN 1"/>
    <property type="match status" value="1"/>
</dbReference>
<dbReference type="EMBL" id="CM007386">
    <property type="protein sequence ID" value="ONK65872.1"/>
    <property type="molecule type" value="Genomic_DNA"/>
</dbReference>
<proteinExistence type="predicted"/>
<keyword evidence="3" id="KW-1003">Cell membrane</keyword>
<dbReference type="InterPro" id="IPR018227">
    <property type="entry name" value="Amino_acid_transport_2"/>
</dbReference>
<keyword evidence="12" id="KW-1185">Reference proteome</keyword>
<keyword evidence="5 8" id="KW-0812">Transmembrane</keyword>
<accession>A0A5P1EIW4</accession>
<evidence type="ECO:0000256" key="7">
    <source>
        <dbReference type="ARBA" id="ARBA00023136"/>
    </source>
</evidence>
<evidence type="ECO:0000313" key="11">
    <source>
        <dbReference type="EMBL" id="ONK65872.1"/>
    </source>
</evidence>
<dbReference type="PANTHER" id="PTHR13500">
    <property type="entry name" value="NUCLEOLAR PRERIBOSOMAL-ASSOCIATED PROTEIN 1"/>
    <property type="match status" value="1"/>
</dbReference>
<evidence type="ECO:0000256" key="5">
    <source>
        <dbReference type="ARBA" id="ARBA00022692"/>
    </source>
</evidence>
<comment type="subcellular location">
    <subcellularLocation>
        <location evidence="1">Cell inner membrane</location>
        <topology evidence="1">Multi-pass membrane protein</topology>
    </subcellularLocation>
</comment>
<feature type="domain" description="URB1 C-terminal" evidence="10">
    <location>
        <begin position="2271"/>
        <end position="2461"/>
    </location>
</feature>
<keyword evidence="4" id="KW-0997">Cell inner membrane</keyword>
<dbReference type="InterPro" id="IPR039844">
    <property type="entry name" value="URB1"/>
</dbReference>
<evidence type="ECO:0000256" key="1">
    <source>
        <dbReference type="ARBA" id="ARBA00004429"/>
    </source>
</evidence>
<evidence type="ECO:0000256" key="3">
    <source>
        <dbReference type="ARBA" id="ARBA00022475"/>
    </source>
</evidence>